<dbReference type="AlphaFoldDB" id="A0A850DTZ1"/>
<evidence type="ECO:0000313" key="2">
    <source>
        <dbReference type="Proteomes" id="UP000539146"/>
    </source>
</evidence>
<protein>
    <recommendedName>
        <fullName evidence="3">Plasmid maintenance system killer protein</fullName>
    </recommendedName>
</protein>
<comment type="caution">
    <text evidence="1">The sequence shown here is derived from an EMBL/GenBank/DDBJ whole genome shotgun (WGS) entry which is preliminary data.</text>
</comment>
<accession>A0A850DTZ1</accession>
<evidence type="ECO:0008006" key="3">
    <source>
        <dbReference type="Google" id="ProtNLM"/>
    </source>
</evidence>
<dbReference type="Proteomes" id="UP000539146">
    <property type="component" value="Unassembled WGS sequence"/>
</dbReference>
<dbReference type="EMBL" id="JABMCG010000119">
    <property type="protein sequence ID" value="NUU29086.1"/>
    <property type="molecule type" value="Genomic_DNA"/>
</dbReference>
<organism evidence="1 2">
    <name type="scientific">Curtobacterium citreum</name>
    <dbReference type="NCBI Taxonomy" id="2036"/>
    <lineage>
        <taxon>Bacteria</taxon>
        <taxon>Bacillati</taxon>
        <taxon>Actinomycetota</taxon>
        <taxon>Actinomycetes</taxon>
        <taxon>Micrococcales</taxon>
        <taxon>Microbacteriaceae</taxon>
        <taxon>Curtobacterium</taxon>
    </lineage>
</organism>
<sequence length="106" mass="12082">MTVAFHDPLLRRAAEEADFCPAEWSVKALKTYRRRLQQLDAVHAEVDLHQTRSLGVRSRDPADGDGLFIRLDERVELLFHVERKSDGLAVRVVLDGFAVLRKEKSA</sequence>
<evidence type="ECO:0000313" key="1">
    <source>
        <dbReference type="EMBL" id="NUU29086.1"/>
    </source>
</evidence>
<reference evidence="1 2" key="1">
    <citation type="submission" date="2020-05" db="EMBL/GenBank/DDBJ databases">
        <title>Genome Sequencing of Type Strains.</title>
        <authorList>
            <person name="Lemaire J.F."/>
            <person name="Inderbitzin P."/>
            <person name="Gregorio O.A."/>
            <person name="Collins S.B."/>
            <person name="Wespe N."/>
            <person name="Knight-Connoni V."/>
        </authorList>
    </citation>
    <scope>NUCLEOTIDE SEQUENCE [LARGE SCALE GENOMIC DNA]</scope>
    <source>
        <strain evidence="1 2">DSM 20512</strain>
    </source>
</reference>
<proteinExistence type="predicted"/>
<dbReference type="RefSeq" id="WP_175326470.1">
    <property type="nucleotide sequence ID" value="NZ_BAAAWP010000001.1"/>
</dbReference>
<name>A0A850DTZ1_9MICO</name>
<gene>
    <name evidence="1" type="ORF">HP467_13360</name>
</gene>